<evidence type="ECO:0000259" key="2">
    <source>
        <dbReference type="PROSITE" id="PS50011"/>
    </source>
</evidence>
<evidence type="ECO:0000313" key="3">
    <source>
        <dbReference type="EMBL" id="KAJ7702661.1"/>
    </source>
</evidence>
<keyword evidence="4" id="KW-1185">Reference proteome</keyword>
<dbReference type="SUPFAM" id="SSF56112">
    <property type="entry name" value="Protein kinase-like (PK-like)"/>
    <property type="match status" value="1"/>
</dbReference>
<dbReference type="AlphaFoldDB" id="A0AAD7GRB2"/>
<dbReference type="SMART" id="SM00233">
    <property type="entry name" value="PH"/>
    <property type="match status" value="1"/>
</dbReference>
<dbReference type="InterPro" id="IPR011009">
    <property type="entry name" value="Kinase-like_dom_sf"/>
</dbReference>
<proteinExistence type="predicted"/>
<reference evidence="3" key="1">
    <citation type="submission" date="2023-03" db="EMBL/GenBank/DDBJ databases">
        <title>Massive genome expansion in bonnet fungi (Mycena s.s.) driven by repeated elements and novel gene families across ecological guilds.</title>
        <authorList>
            <consortium name="Lawrence Berkeley National Laboratory"/>
            <person name="Harder C.B."/>
            <person name="Miyauchi S."/>
            <person name="Viragh M."/>
            <person name="Kuo A."/>
            <person name="Thoen E."/>
            <person name="Andreopoulos B."/>
            <person name="Lu D."/>
            <person name="Skrede I."/>
            <person name="Drula E."/>
            <person name="Henrissat B."/>
            <person name="Morin E."/>
            <person name="Kohler A."/>
            <person name="Barry K."/>
            <person name="LaButti K."/>
            <person name="Morin E."/>
            <person name="Salamov A."/>
            <person name="Lipzen A."/>
            <person name="Mereny Z."/>
            <person name="Hegedus B."/>
            <person name="Baldrian P."/>
            <person name="Stursova M."/>
            <person name="Weitz H."/>
            <person name="Taylor A."/>
            <person name="Grigoriev I.V."/>
            <person name="Nagy L.G."/>
            <person name="Martin F."/>
            <person name="Kauserud H."/>
        </authorList>
    </citation>
    <scope>NUCLEOTIDE SEQUENCE</scope>
    <source>
        <strain evidence="3">CBHHK067</strain>
    </source>
</reference>
<dbReference type="EMBL" id="JARKIE010000014">
    <property type="protein sequence ID" value="KAJ7702661.1"/>
    <property type="molecule type" value="Genomic_DNA"/>
</dbReference>
<evidence type="ECO:0000313" key="4">
    <source>
        <dbReference type="Proteomes" id="UP001221757"/>
    </source>
</evidence>
<dbReference type="SUPFAM" id="SSF50729">
    <property type="entry name" value="PH domain-like"/>
    <property type="match status" value="1"/>
</dbReference>
<dbReference type="PANTHER" id="PTHR44329">
    <property type="entry name" value="SERINE/THREONINE-PROTEIN KINASE TNNI3K-RELATED"/>
    <property type="match status" value="1"/>
</dbReference>
<dbReference type="Gene3D" id="1.10.510.10">
    <property type="entry name" value="Transferase(Phosphotransferase) domain 1"/>
    <property type="match status" value="1"/>
</dbReference>
<dbReference type="Gene3D" id="2.30.29.30">
    <property type="entry name" value="Pleckstrin-homology domain (PH domain)/Phosphotyrosine-binding domain (PTB)"/>
    <property type="match status" value="1"/>
</dbReference>
<feature type="domain" description="PH" evidence="1">
    <location>
        <begin position="182"/>
        <end position="286"/>
    </location>
</feature>
<dbReference type="InterPro" id="IPR011993">
    <property type="entry name" value="PH-like_dom_sf"/>
</dbReference>
<dbReference type="Proteomes" id="UP001221757">
    <property type="component" value="Unassembled WGS sequence"/>
</dbReference>
<name>A0AAD7GRB2_MYCRO</name>
<keyword evidence="3" id="KW-0418">Kinase</keyword>
<sequence length="613" mass="69426">MDVLIDRPTPVWQKISRFLQETLPKLVRSYGELIVVSEEVDVPGDILCLMQNALLLVRLSVGMPVQPGSDICVDQEYHHVLFKAFIHHITRVNCSGTQSFHVYTNNGTFKMVPTPENMYYRSWQSSPVFVTARRVAFEIRLRISAPWSEEDDQEADFFAGDRPAVERVKDGSDSKLEAIYGPVTRVGDLHQYIKRYTLWWTKHEVQPCFLVLRESALLLYKERAVSTHRRSKQDQCIYLRAIHNITSMADSESSIVIFTRTKSFGLLFDSGVEARTWVSQIREAVNRYQATPKGGRISALDRVNRLTTQIKIPKDPYAGGGFANVYKGTWEVAGKGLRPEAWNRRTVAVKVFLDRNSEGLAFERKLRREVAVWYRLDHPNIVKMLGITYDFGPSLSMVSPWLQNGTLNNYLRSAQAKRETLGSLLMDIVTGLGYLHSKKVIHGDLHPANILITDNGRAQLTDFGLSMIMPEFVGTSYMTSSPIRGAVRWAAPEVFLPRPEGDTSLSVSERSDVYSFGGIMYQVLCGHMPFATLHNDLRVVVAVQAGQRPERSPAILDIDWAFMQQCWDANPLNRPLIPDILVFLEGAFHIQMNADARGIWGLYMNQGPGEELV</sequence>
<dbReference type="GO" id="GO:0005524">
    <property type="term" value="F:ATP binding"/>
    <property type="evidence" value="ECO:0007669"/>
    <property type="project" value="InterPro"/>
</dbReference>
<dbReference type="Pfam" id="PF07714">
    <property type="entry name" value="PK_Tyr_Ser-Thr"/>
    <property type="match status" value="1"/>
</dbReference>
<dbReference type="InterPro" id="IPR001849">
    <property type="entry name" value="PH_domain"/>
</dbReference>
<comment type="caution">
    <text evidence="3">The sequence shown here is derived from an EMBL/GenBank/DDBJ whole genome shotgun (WGS) entry which is preliminary data.</text>
</comment>
<dbReference type="GO" id="GO:0004674">
    <property type="term" value="F:protein serine/threonine kinase activity"/>
    <property type="evidence" value="ECO:0007669"/>
    <property type="project" value="TreeGrafter"/>
</dbReference>
<dbReference type="InterPro" id="IPR001245">
    <property type="entry name" value="Ser-Thr/Tyr_kinase_cat_dom"/>
</dbReference>
<evidence type="ECO:0000259" key="1">
    <source>
        <dbReference type="PROSITE" id="PS50003"/>
    </source>
</evidence>
<dbReference type="GO" id="GO:0005737">
    <property type="term" value="C:cytoplasm"/>
    <property type="evidence" value="ECO:0007669"/>
    <property type="project" value="UniProtKB-ARBA"/>
</dbReference>
<organism evidence="3 4">
    <name type="scientific">Mycena rosella</name>
    <name type="common">Pink bonnet</name>
    <name type="synonym">Agaricus rosellus</name>
    <dbReference type="NCBI Taxonomy" id="1033263"/>
    <lineage>
        <taxon>Eukaryota</taxon>
        <taxon>Fungi</taxon>
        <taxon>Dikarya</taxon>
        <taxon>Basidiomycota</taxon>
        <taxon>Agaricomycotina</taxon>
        <taxon>Agaricomycetes</taxon>
        <taxon>Agaricomycetidae</taxon>
        <taxon>Agaricales</taxon>
        <taxon>Marasmiineae</taxon>
        <taxon>Mycenaceae</taxon>
        <taxon>Mycena</taxon>
    </lineage>
</organism>
<accession>A0AAD7GRB2</accession>
<protein>
    <submittedName>
        <fullName evidence="3">Kinase-like domain-containing protein</fullName>
    </submittedName>
</protein>
<dbReference type="PROSITE" id="PS50003">
    <property type="entry name" value="PH_DOMAIN"/>
    <property type="match status" value="1"/>
</dbReference>
<dbReference type="PROSITE" id="PS50011">
    <property type="entry name" value="PROTEIN_KINASE_DOM"/>
    <property type="match status" value="1"/>
</dbReference>
<dbReference type="InterPro" id="IPR051681">
    <property type="entry name" value="Ser/Thr_Kinases-Pseudokinases"/>
</dbReference>
<keyword evidence="3" id="KW-0808">Transferase</keyword>
<gene>
    <name evidence="3" type="ORF">B0H17DRAFT_975456</name>
</gene>
<dbReference type="InterPro" id="IPR000719">
    <property type="entry name" value="Prot_kinase_dom"/>
</dbReference>
<feature type="domain" description="Protein kinase" evidence="2">
    <location>
        <begin position="311"/>
        <end position="592"/>
    </location>
</feature>